<feature type="transmembrane region" description="Helical" evidence="6">
    <location>
        <begin position="22"/>
        <end position="42"/>
    </location>
</feature>
<keyword evidence="5 6" id="KW-0472">Membrane</keyword>
<dbReference type="InterPro" id="IPR051449">
    <property type="entry name" value="ABC-2_transporter_component"/>
</dbReference>
<evidence type="ECO:0000313" key="9">
    <source>
        <dbReference type="Proteomes" id="UP000036923"/>
    </source>
</evidence>
<name>A0A0L6JUP4_9FIRM</name>
<keyword evidence="2" id="KW-1003">Cell membrane</keyword>
<dbReference type="InterPro" id="IPR013525">
    <property type="entry name" value="ABC2_TM"/>
</dbReference>
<sequence>MGYLSSVVSVFKKETKSYFNSPMAYIILGLFMFMSSLLFYFFNLSNSLGTLVWMFQQPIFALILIMFCAILTMRIYAEERKNGTEVLLFTTPSKISSIVIGKFLAAYFVFFVMVALTLAYPLVIVIFKGTLTIQMLAGYIGLLLFGSCLIAIGMLCSALTESQIIAAIISFIIMLFLFIVGSFASIFGGVVTEVLRWVSLFYRFTDQSTGILRLNTMVYFASVTVSLIVITFLVIEKRRWSQG</sequence>
<evidence type="ECO:0000256" key="5">
    <source>
        <dbReference type="ARBA" id="ARBA00023136"/>
    </source>
</evidence>
<feature type="transmembrane region" description="Helical" evidence="6">
    <location>
        <begin position="211"/>
        <end position="235"/>
    </location>
</feature>
<comment type="subcellular location">
    <subcellularLocation>
        <location evidence="1">Cell membrane</location>
        <topology evidence="1">Multi-pass membrane protein</topology>
    </subcellularLocation>
</comment>
<comment type="caution">
    <text evidence="8">The sequence shown here is derived from an EMBL/GenBank/DDBJ whole genome shotgun (WGS) entry which is preliminary data.</text>
</comment>
<dbReference type="Pfam" id="PF12698">
    <property type="entry name" value="ABC2_membrane_3"/>
    <property type="match status" value="1"/>
</dbReference>
<dbReference type="GO" id="GO:0005886">
    <property type="term" value="C:plasma membrane"/>
    <property type="evidence" value="ECO:0007669"/>
    <property type="project" value="UniProtKB-SubCell"/>
</dbReference>
<feature type="transmembrane region" description="Helical" evidence="6">
    <location>
        <begin position="133"/>
        <end position="152"/>
    </location>
</feature>
<dbReference type="eggNOG" id="COG1277">
    <property type="taxonomic scope" value="Bacteria"/>
</dbReference>
<dbReference type="RefSeq" id="WP_036937128.1">
    <property type="nucleotide sequence ID" value="NZ_JQKC01000005.1"/>
</dbReference>
<protein>
    <recommendedName>
        <fullName evidence="7">ABC-2 type transporter transmembrane domain-containing protein</fullName>
    </recommendedName>
</protein>
<dbReference type="AlphaFoldDB" id="A0A0L6JUP4"/>
<dbReference type="STRING" id="398512.Bccel_4421"/>
<dbReference type="PANTHER" id="PTHR30294">
    <property type="entry name" value="MEMBRANE COMPONENT OF ABC TRANSPORTER YHHJ-RELATED"/>
    <property type="match status" value="1"/>
</dbReference>
<evidence type="ECO:0000256" key="1">
    <source>
        <dbReference type="ARBA" id="ARBA00004651"/>
    </source>
</evidence>
<evidence type="ECO:0000259" key="7">
    <source>
        <dbReference type="Pfam" id="PF12698"/>
    </source>
</evidence>
<dbReference type="Proteomes" id="UP000036923">
    <property type="component" value="Unassembled WGS sequence"/>
</dbReference>
<keyword evidence="9" id="KW-1185">Reference proteome</keyword>
<dbReference type="PANTHER" id="PTHR30294:SF29">
    <property type="entry name" value="MULTIDRUG ABC TRANSPORTER PERMEASE YBHS-RELATED"/>
    <property type="match status" value="1"/>
</dbReference>
<evidence type="ECO:0000313" key="8">
    <source>
        <dbReference type="EMBL" id="KNY29147.1"/>
    </source>
</evidence>
<evidence type="ECO:0000256" key="2">
    <source>
        <dbReference type="ARBA" id="ARBA00022475"/>
    </source>
</evidence>
<accession>A0A0L6JUP4</accession>
<feature type="domain" description="ABC-2 type transporter transmembrane" evidence="7">
    <location>
        <begin position="58"/>
        <end position="230"/>
    </location>
</feature>
<evidence type="ECO:0000256" key="6">
    <source>
        <dbReference type="SAM" id="Phobius"/>
    </source>
</evidence>
<evidence type="ECO:0000256" key="3">
    <source>
        <dbReference type="ARBA" id="ARBA00022692"/>
    </source>
</evidence>
<dbReference type="OrthoDB" id="9794512at2"/>
<dbReference type="GO" id="GO:0140359">
    <property type="term" value="F:ABC-type transporter activity"/>
    <property type="evidence" value="ECO:0007669"/>
    <property type="project" value="InterPro"/>
</dbReference>
<proteinExistence type="predicted"/>
<feature type="transmembrane region" description="Helical" evidence="6">
    <location>
        <begin position="164"/>
        <end position="191"/>
    </location>
</feature>
<feature type="transmembrane region" description="Helical" evidence="6">
    <location>
        <begin position="54"/>
        <end position="77"/>
    </location>
</feature>
<dbReference type="EMBL" id="LGTC01000001">
    <property type="protein sequence ID" value="KNY29147.1"/>
    <property type="molecule type" value="Genomic_DNA"/>
</dbReference>
<keyword evidence="4 6" id="KW-1133">Transmembrane helix</keyword>
<keyword evidence="3 6" id="KW-0812">Transmembrane</keyword>
<organism evidence="8 9">
    <name type="scientific">Pseudobacteroides cellulosolvens ATCC 35603 = DSM 2933</name>
    <dbReference type="NCBI Taxonomy" id="398512"/>
    <lineage>
        <taxon>Bacteria</taxon>
        <taxon>Bacillati</taxon>
        <taxon>Bacillota</taxon>
        <taxon>Clostridia</taxon>
        <taxon>Eubacteriales</taxon>
        <taxon>Oscillospiraceae</taxon>
        <taxon>Pseudobacteroides</taxon>
    </lineage>
</organism>
<feature type="transmembrane region" description="Helical" evidence="6">
    <location>
        <begin position="104"/>
        <end position="127"/>
    </location>
</feature>
<reference evidence="9" key="1">
    <citation type="submission" date="2015-07" db="EMBL/GenBank/DDBJ databases">
        <title>Near-Complete Genome Sequence of the Cellulolytic Bacterium Bacteroides (Pseudobacteroides) cellulosolvens ATCC 35603.</title>
        <authorList>
            <person name="Dassa B."/>
            <person name="Utturkar S.M."/>
            <person name="Klingeman D.M."/>
            <person name="Hurt R.A."/>
            <person name="Keller M."/>
            <person name="Xu J."/>
            <person name="Reddy Y.H.K."/>
            <person name="Borovok I."/>
            <person name="Grinberg I.R."/>
            <person name="Lamed R."/>
            <person name="Zhivin O."/>
            <person name="Bayer E.A."/>
            <person name="Brown S.D."/>
        </authorList>
    </citation>
    <scope>NUCLEOTIDE SEQUENCE [LARGE SCALE GENOMIC DNA]</scope>
    <source>
        <strain evidence="9">DSM 2933</strain>
    </source>
</reference>
<evidence type="ECO:0000256" key="4">
    <source>
        <dbReference type="ARBA" id="ARBA00022989"/>
    </source>
</evidence>
<gene>
    <name evidence="8" type="ORF">Bccel_4421</name>
</gene>